<dbReference type="Proteomes" id="UP001162162">
    <property type="component" value="Unassembled WGS sequence"/>
</dbReference>
<dbReference type="InterPro" id="IPR050090">
    <property type="entry name" value="Tyrosine_recombinase_XerCD"/>
</dbReference>
<protein>
    <recommendedName>
        <fullName evidence="4">Tyr recombinase domain-containing protein</fullName>
    </recommendedName>
</protein>
<evidence type="ECO:0000313" key="5">
    <source>
        <dbReference type="EMBL" id="KAJ8933118.1"/>
    </source>
</evidence>
<evidence type="ECO:0000259" key="4">
    <source>
        <dbReference type="Pfam" id="PF00589"/>
    </source>
</evidence>
<feature type="transmembrane region" description="Helical" evidence="3">
    <location>
        <begin position="81"/>
        <end position="99"/>
    </location>
</feature>
<evidence type="ECO:0000313" key="6">
    <source>
        <dbReference type="Proteomes" id="UP001162162"/>
    </source>
</evidence>
<comment type="caution">
    <text evidence="5">The sequence shown here is derived from an EMBL/GenBank/DDBJ whole genome shotgun (WGS) entry which is preliminary data.</text>
</comment>
<dbReference type="PANTHER" id="PTHR30349">
    <property type="entry name" value="PHAGE INTEGRASE-RELATED"/>
    <property type="match status" value="1"/>
</dbReference>
<sequence length="307" mass="35199">MAQSDFRKLNKMSVAKLQPFSNEKNWSSYISRLNQYFKAMSIGEELKTLISIIAVRENFEELATPELPAAANAPANANHYMYYRIALYVAMILGIMWACRRHELHHLRFDHVRYLEGILILNIVETKTKIRRTFTITGKYYDICKKDINLLQKYAPFHLFFVNYYNVTEIPYKNIEICPPGTVQNVEMNKFENLGKQIAKYLNLSDANLYTGHCFRRTSTTVLVDAGGDITALKRHGGWKSMTVAEGYIENSIKNKINVSNIILNSIENQSNEININISSSSTVNTRAPPQINFTNCTIANLHINKK</sequence>
<dbReference type="InterPro" id="IPR002104">
    <property type="entry name" value="Integrase_catalytic"/>
</dbReference>
<evidence type="ECO:0000256" key="3">
    <source>
        <dbReference type="SAM" id="Phobius"/>
    </source>
</evidence>
<keyword evidence="2" id="KW-0233">DNA recombination</keyword>
<dbReference type="EMBL" id="JAPWTK010001294">
    <property type="protein sequence ID" value="KAJ8933118.1"/>
    <property type="molecule type" value="Genomic_DNA"/>
</dbReference>
<keyword evidence="3" id="KW-0812">Transmembrane</keyword>
<dbReference type="GO" id="GO:0006310">
    <property type="term" value="P:DNA recombination"/>
    <property type="evidence" value="ECO:0007669"/>
    <property type="project" value="UniProtKB-KW"/>
</dbReference>
<feature type="domain" description="Tyr recombinase" evidence="4">
    <location>
        <begin position="67"/>
        <end position="251"/>
    </location>
</feature>
<dbReference type="InterPro" id="IPR013762">
    <property type="entry name" value="Integrase-like_cat_sf"/>
</dbReference>
<dbReference type="Pfam" id="PF00589">
    <property type="entry name" value="Phage_integrase"/>
    <property type="match status" value="1"/>
</dbReference>
<keyword evidence="6" id="KW-1185">Reference proteome</keyword>
<keyword evidence="1" id="KW-0238">DNA-binding</keyword>
<keyword evidence="3" id="KW-1133">Transmembrane helix</keyword>
<accession>A0AAV8X387</accession>
<proteinExistence type="predicted"/>
<dbReference type="GO" id="GO:0003677">
    <property type="term" value="F:DNA binding"/>
    <property type="evidence" value="ECO:0007669"/>
    <property type="project" value="UniProtKB-KW"/>
</dbReference>
<gene>
    <name evidence="5" type="ORF">NQ318_005627</name>
</gene>
<name>A0AAV8X387_9CUCU</name>
<dbReference type="Gene3D" id="1.10.443.10">
    <property type="entry name" value="Intergrase catalytic core"/>
    <property type="match status" value="1"/>
</dbReference>
<dbReference type="GO" id="GO:0015074">
    <property type="term" value="P:DNA integration"/>
    <property type="evidence" value="ECO:0007669"/>
    <property type="project" value="InterPro"/>
</dbReference>
<dbReference type="CDD" id="cd00397">
    <property type="entry name" value="DNA_BRE_C"/>
    <property type="match status" value="1"/>
</dbReference>
<dbReference type="PANTHER" id="PTHR30349:SF41">
    <property type="entry name" value="INTEGRASE_RECOMBINASE PROTEIN MJ0367-RELATED"/>
    <property type="match status" value="1"/>
</dbReference>
<reference evidence="5" key="1">
    <citation type="journal article" date="2023" name="Insect Mol. Biol.">
        <title>Genome sequencing provides insights into the evolution of gene families encoding plant cell wall-degrading enzymes in longhorned beetles.</title>
        <authorList>
            <person name="Shin N.R."/>
            <person name="Okamura Y."/>
            <person name="Kirsch R."/>
            <person name="Pauchet Y."/>
        </authorList>
    </citation>
    <scope>NUCLEOTIDE SEQUENCE</scope>
    <source>
        <strain evidence="5">AMC_N1</strain>
    </source>
</reference>
<dbReference type="InterPro" id="IPR011010">
    <property type="entry name" value="DNA_brk_join_enz"/>
</dbReference>
<organism evidence="5 6">
    <name type="scientific">Aromia moschata</name>
    <dbReference type="NCBI Taxonomy" id="1265417"/>
    <lineage>
        <taxon>Eukaryota</taxon>
        <taxon>Metazoa</taxon>
        <taxon>Ecdysozoa</taxon>
        <taxon>Arthropoda</taxon>
        <taxon>Hexapoda</taxon>
        <taxon>Insecta</taxon>
        <taxon>Pterygota</taxon>
        <taxon>Neoptera</taxon>
        <taxon>Endopterygota</taxon>
        <taxon>Coleoptera</taxon>
        <taxon>Polyphaga</taxon>
        <taxon>Cucujiformia</taxon>
        <taxon>Chrysomeloidea</taxon>
        <taxon>Cerambycidae</taxon>
        <taxon>Cerambycinae</taxon>
        <taxon>Callichromatini</taxon>
        <taxon>Aromia</taxon>
    </lineage>
</organism>
<evidence type="ECO:0000256" key="2">
    <source>
        <dbReference type="ARBA" id="ARBA00023172"/>
    </source>
</evidence>
<dbReference type="AlphaFoldDB" id="A0AAV8X387"/>
<evidence type="ECO:0000256" key="1">
    <source>
        <dbReference type="ARBA" id="ARBA00023125"/>
    </source>
</evidence>
<keyword evidence="3" id="KW-0472">Membrane</keyword>
<dbReference type="SUPFAM" id="SSF56349">
    <property type="entry name" value="DNA breaking-rejoining enzymes"/>
    <property type="match status" value="1"/>
</dbReference>